<evidence type="ECO:0000259" key="3">
    <source>
        <dbReference type="PROSITE" id="PS51099"/>
    </source>
</evidence>
<dbReference type="SUPFAM" id="SSF52794">
    <property type="entry name" value="PTS system IIB component-like"/>
    <property type="match status" value="1"/>
</dbReference>
<dbReference type="GO" id="GO:0009401">
    <property type="term" value="P:phosphoenolpyruvate-dependent sugar phosphotransferase system"/>
    <property type="evidence" value="ECO:0007669"/>
    <property type="project" value="UniProtKB-KW"/>
</dbReference>
<dbReference type="GO" id="GO:0008982">
    <property type="term" value="F:protein-N(PI)-phosphohistidine-sugar phosphotransferase activity"/>
    <property type="evidence" value="ECO:0007669"/>
    <property type="project" value="InterPro"/>
</dbReference>
<dbReference type="InterPro" id="IPR013011">
    <property type="entry name" value="PTS_EIIB_2"/>
</dbReference>
<keyword evidence="2" id="KW-0598">Phosphotransferase system</keyword>
<evidence type="ECO:0000256" key="1">
    <source>
        <dbReference type="ARBA" id="ARBA00022679"/>
    </source>
</evidence>
<dbReference type="Gene3D" id="3.40.50.2300">
    <property type="match status" value="1"/>
</dbReference>
<sequence length="93" mass="9859">MAKKILVSCGTAVATSTVVLRKIEENLQEKGIKADLIQCKAAEVPSKLDGVDLIVTTTPVGDVGDIPVIQTLSFLTGIGVDADMEKIISYIKE</sequence>
<keyword evidence="4" id="KW-0762">Sugar transport</keyword>
<gene>
    <name evidence="4" type="ORF">PQJ61_10990</name>
</gene>
<dbReference type="AlphaFoldDB" id="A0AAJ1IDG5"/>
<dbReference type="Proteomes" id="UP001221217">
    <property type="component" value="Unassembled WGS sequence"/>
</dbReference>
<organism evidence="4 5">
    <name type="scientific">Candidatus Thalassospirochaeta sargassi</name>
    <dbReference type="NCBI Taxonomy" id="3119039"/>
    <lineage>
        <taxon>Bacteria</taxon>
        <taxon>Pseudomonadati</taxon>
        <taxon>Spirochaetota</taxon>
        <taxon>Spirochaetia</taxon>
        <taxon>Spirochaetales</taxon>
        <taxon>Spirochaetaceae</taxon>
        <taxon>Candidatus Thalassospirochaeta</taxon>
    </lineage>
</organism>
<name>A0AAJ1IDG5_9SPIO</name>
<dbReference type="EMBL" id="JAQQAL010000024">
    <property type="protein sequence ID" value="MDC7227275.1"/>
    <property type="molecule type" value="Genomic_DNA"/>
</dbReference>
<keyword evidence="1" id="KW-0808">Transferase</keyword>
<protein>
    <submittedName>
        <fullName evidence="4">PTS sugar transporter subunit IIB</fullName>
    </submittedName>
</protein>
<reference evidence="4 5" key="1">
    <citation type="submission" date="2022-12" db="EMBL/GenBank/DDBJ databases">
        <title>Metagenome assembled genome from gulf of manar.</title>
        <authorList>
            <person name="Kohli P."/>
            <person name="Pk S."/>
            <person name="Venkata Ramana C."/>
            <person name="Sasikala C."/>
        </authorList>
    </citation>
    <scope>NUCLEOTIDE SEQUENCE [LARGE SCALE GENOMIC DNA]</scope>
    <source>
        <strain evidence="4">JB008</strain>
    </source>
</reference>
<keyword evidence="4" id="KW-0813">Transport</keyword>
<evidence type="ECO:0000313" key="5">
    <source>
        <dbReference type="Proteomes" id="UP001221217"/>
    </source>
</evidence>
<dbReference type="InterPro" id="IPR036095">
    <property type="entry name" value="PTS_EIIB-like_sf"/>
</dbReference>
<evidence type="ECO:0000313" key="4">
    <source>
        <dbReference type="EMBL" id="MDC7227275.1"/>
    </source>
</evidence>
<proteinExistence type="predicted"/>
<comment type="caution">
    <text evidence="4">The sequence shown here is derived from an EMBL/GenBank/DDBJ whole genome shotgun (WGS) entry which is preliminary data.</text>
</comment>
<dbReference type="InterPro" id="IPR003501">
    <property type="entry name" value="PTS_EIIB_2/3"/>
</dbReference>
<accession>A0AAJ1IDG5</accession>
<dbReference type="CDD" id="cd05566">
    <property type="entry name" value="PTS_IIB_galactitol"/>
    <property type="match status" value="1"/>
</dbReference>
<evidence type="ECO:0000256" key="2">
    <source>
        <dbReference type="ARBA" id="ARBA00022683"/>
    </source>
</evidence>
<dbReference type="Pfam" id="PF02302">
    <property type="entry name" value="PTS_IIB"/>
    <property type="match status" value="1"/>
</dbReference>
<dbReference type="PROSITE" id="PS51099">
    <property type="entry name" value="PTS_EIIB_TYPE_2"/>
    <property type="match status" value="1"/>
</dbReference>
<feature type="domain" description="PTS EIIB type-2" evidence="3">
    <location>
        <begin position="3"/>
        <end position="93"/>
    </location>
</feature>